<dbReference type="InterPro" id="IPR024084">
    <property type="entry name" value="IsoPropMal-DH-like_dom"/>
</dbReference>
<comment type="cofactor">
    <cofactor evidence="2">
        <name>Mg(2+)</name>
        <dbReference type="ChEBI" id="CHEBI:18420"/>
    </cofactor>
</comment>
<dbReference type="GO" id="GO:0006739">
    <property type="term" value="P:NADP+ metabolic process"/>
    <property type="evidence" value="ECO:0007669"/>
    <property type="project" value="TreeGrafter"/>
</dbReference>
<keyword evidence="5" id="KW-0479">Metal-binding</keyword>
<dbReference type="GO" id="GO:0004450">
    <property type="term" value="F:isocitrate dehydrogenase (NADP+) activity"/>
    <property type="evidence" value="ECO:0007669"/>
    <property type="project" value="InterPro"/>
</dbReference>
<comment type="similarity">
    <text evidence="3">Belongs to the isocitrate and isopropylmalate dehydrogenases family.</text>
</comment>
<dbReference type="Proteomes" id="UP000224567">
    <property type="component" value="Unassembled WGS sequence"/>
</dbReference>
<sequence length="421" mass="47842">MTKSTRSNDNSPTEIGELREMMQKLISEIGVLNSAVAKLKKLNQTVMELKEQLEGNRKNTTTTGDGIETSGERLLRERQLVEEPGNKNPLGYQQSIARYSKLDFLRFSGEDVSSWLFRVEQFFEFEEIAVDQKVGLAAIHLEGEAIQWHQSFMRYRQYIQPPSWNEYVVALVERFGAGSPKKLIGLDKAPSMEDKSNKGDFGGFVLDVLFIENENKVFATSLNSEEVNSNEDKLVKTRNKKDIEAGAVGLFMHFQLSPRTLRKLEDMVSANEKKKHNGVSANQWELGKFHCKNIPRLVPGWSKPICIGRHAFGDQYRATDTVIQGAGKLKSVFVPKGTDQKIEFEVCNFTGSGGVALSMYNTDESICSFAEASMSMAYQKKWPLYLSTKNTILKKYDKRFKDIFQEVYESNWKLKFEEAGI</sequence>
<dbReference type="GO" id="GO:0006102">
    <property type="term" value="P:isocitrate metabolic process"/>
    <property type="evidence" value="ECO:0007669"/>
    <property type="project" value="InterPro"/>
</dbReference>
<protein>
    <submittedName>
        <fullName evidence="11">Isocitrate dehydrogenase [NADP]</fullName>
    </submittedName>
</protein>
<dbReference type="GO" id="GO:0005739">
    <property type="term" value="C:mitochondrion"/>
    <property type="evidence" value="ECO:0007669"/>
    <property type="project" value="TreeGrafter"/>
</dbReference>
<dbReference type="Gene3D" id="3.40.718.10">
    <property type="entry name" value="Isopropylmalate Dehydrogenase"/>
    <property type="match status" value="1"/>
</dbReference>
<evidence type="ECO:0000256" key="5">
    <source>
        <dbReference type="ARBA" id="ARBA00022723"/>
    </source>
</evidence>
<proteinExistence type="inferred from homology"/>
<evidence type="ECO:0000259" key="10">
    <source>
        <dbReference type="Pfam" id="PF00180"/>
    </source>
</evidence>
<dbReference type="PANTHER" id="PTHR11822:SF39">
    <property type="entry name" value="ISOCITRATE DEHYDROGENASE [NADP]"/>
    <property type="match status" value="1"/>
</dbReference>
<accession>A0A2G2W5E4</accession>
<keyword evidence="6" id="KW-0460">Magnesium</keyword>
<dbReference type="Pfam" id="PF00180">
    <property type="entry name" value="Iso_dh"/>
    <property type="match status" value="1"/>
</dbReference>
<dbReference type="AlphaFoldDB" id="A0A2G2W5E4"/>
<keyword evidence="8" id="KW-0464">Manganese</keyword>
<dbReference type="OrthoDB" id="1298874at2759"/>
<keyword evidence="7" id="KW-0560">Oxidoreductase</keyword>
<dbReference type="STRING" id="33114.A0A2G2W5E4"/>
<reference evidence="11 12" key="1">
    <citation type="journal article" date="2017" name="Genome Biol.">
        <title>New reference genome sequences of hot pepper reveal the massive evolution of plant disease-resistance genes by retroduplication.</title>
        <authorList>
            <person name="Kim S."/>
            <person name="Park J."/>
            <person name="Yeom S.I."/>
            <person name="Kim Y.M."/>
            <person name="Seo E."/>
            <person name="Kim K.T."/>
            <person name="Kim M.S."/>
            <person name="Lee J.M."/>
            <person name="Cheong K."/>
            <person name="Shin H.S."/>
            <person name="Kim S.B."/>
            <person name="Han K."/>
            <person name="Lee J."/>
            <person name="Park M."/>
            <person name="Lee H.A."/>
            <person name="Lee H.Y."/>
            <person name="Lee Y."/>
            <person name="Oh S."/>
            <person name="Lee J.H."/>
            <person name="Choi E."/>
            <person name="Choi E."/>
            <person name="Lee S.E."/>
            <person name="Jeon J."/>
            <person name="Kim H."/>
            <person name="Choi G."/>
            <person name="Song H."/>
            <person name="Lee J."/>
            <person name="Lee S.C."/>
            <person name="Kwon J.K."/>
            <person name="Lee H.Y."/>
            <person name="Koo N."/>
            <person name="Hong Y."/>
            <person name="Kim R.W."/>
            <person name="Kang W.H."/>
            <person name="Huh J.H."/>
            <person name="Kang B.C."/>
            <person name="Yang T.J."/>
            <person name="Lee Y.H."/>
            <person name="Bennetzen J.L."/>
            <person name="Choi D."/>
        </authorList>
    </citation>
    <scope>NUCLEOTIDE SEQUENCE [LARGE SCALE GENOMIC DNA]</scope>
    <source>
        <strain evidence="12">cv. PBC81</strain>
    </source>
</reference>
<reference evidence="12" key="2">
    <citation type="journal article" date="2017" name="J. Anim. Genet.">
        <title>Multiple reference genome sequences of hot pepper reveal the massive evolution of plant disease resistance genes by retroduplication.</title>
        <authorList>
            <person name="Kim S."/>
            <person name="Park J."/>
            <person name="Yeom S.-I."/>
            <person name="Kim Y.-M."/>
            <person name="Seo E."/>
            <person name="Kim K.-T."/>
            <person name="Kim M.-S."/>
            <person name="Lee J.M."/>
            <person name="Cheong K."/>
            <person name="Shin H.-S."/>
            <person name="Kim S.-B."/>
            <person name="Han K."/>
            <person name="Lee J."/>
            <person name="Park M."/>
            <person name="Lee H.-A."/>
            <person name="Lee H.-Y."/>
            <person name="Lee Y."/>
            <person name="Oh S."/>
            <person name="Lee J.H."/>
            <person name="Choi E."/>
            <person name="Choi E."/>
            <person name="Lee S.E."/>
            <person name="Jeon J."/>
            <person name="Kim H."/>
            <person name="Choi G."/>
            <person name="Song H."/>
            <person name="Lee J."/>
            <person name="Lee S.-C."/>
            <person name="Kwon J.-K."/>
            <person name="Lee H.-Y."/>
            <person name="Koo N."/>
            <person name="Hong Y."/>
            <person name="Kim R.W."/>
            <person name="Kang W.-H."/>
            <person name="Huh J.H."/>
            <person name="Kang B.-C."/>
            <person name="Yang T.-J."/>
            <person name="Lee Y.-H."/>
            <person name="Bennetzen J.L."/>
            <person name="Choi D."/>
        </authorList>
    </citation>
    <scope>NUCLEOTIDE SEQUENCE [LARGE SCALE GENOMIC DNA]</scope>
    <source>
        <strain evidence="12">cv. PBC81</strain>
    </source>
</reference>
<evidence type="ECO:0000313" key="11">
    <source>
        <dbReference type="EMBL" id="PHT40450.1"/>
    </source>
</evidence>
<dbReference type="InterPro" id="IPR004790">
    <property type="entry name" value="Isocitrate_DH_NADP"/>
</dbReference>
<evidence type="ECO:0000256" key="3">
    <source>
        <dbReference type="ARBA" id="ARBA00007769"/>
    </source>
</evidence>
<evidence type="ECO:0000256" key="8">
    <source>
        <dbReference type="ARBA" id="ARBA00023211"/>
    </source>
</evidence>
<keyword evidence="12" id="KW-1185">Reference proteome</keyword>
<comment type="caution">
    <text evidence="11">The sequence shown here is derived from an EMBL/GenBank/DDBJ whole genome shotgun (WGS) entry which is preliminary data.</text>
</comment>
<dbReference type="SUPFAM" id="SSF53659">
    <property type="entry name" value="Isocitrate/Isopropylmalate dehydrogenase-like"/>
    <property type="match status" value="1"/>
</dbReference>
<dbReference type="GO" id="GO:0006099">
    <property type="term" value="P:tricarboxylic acid cycle"/>
    <property type="evidence" value="ECO:0007669"/>
    <property type="project" value="UniProtKB-KW"/>
</dbReference>
<name>A0A2G2W5E4_CAPBA</name>
<evidence type="ECO:0000256" key="4">
    <source>
        <dbReference type="ARBA" id="ARBA00022532"/>
    </source>
</evidence>
<evidence type="ECO:0000256" key="9">
    <source>
        <dbReference type="SAM" id="Coils"/>
    </source>
</evidence>
<evidence type="ECO:0000256" key="2">
    <source>
        <dbReference type="ARBA" id="ARBA00001946"/>
    </source>
</evidence>
<dbReference type="PANTHER" id="PTHR11822">
    <property type="entry name" value="NADP-SPECIFIC ISOCITRATE DEHYDROGENASE"/>
    <property type="match status" value="1"/>
</dbReference>
<organism evidence="11 12">
    <name type="scientific">Capsicum baccatum</name>
    <name type="common">Peruvian pepper</name>
    <dbReference type="NCBI Taxonomy" id="33114"/>
    <lineage>
        <taxon>Eukaryota</taxon>
        <taxon>Viridiplantae</taxon>
        <taxon>Streptophyta</taxon>
        <taxon>Embryophyta</taxon>
        <taxon>Tracheophyta</taxon>
        <taxon>Spermatophyta</taxon>
        <taxon>Magnoliopsida</taxon>
        <taxon>eudicotyledons</taxon>
        <taxon>Gunneridae</taxon>
        <taxon>Pentapetalae</taxon>
        <taxon>asterids</taxon>
        <taxon>lamiids</taxon>
        <taxon>Solanales</taxon>
        <taxon>Solanaceae</taxon>
        <taxon>Solanoideae</taxon>
        <taxon>Capsiceae</taxon>
        <taxon>Capsicum</taxon>
    </lineage>
</organism>
<dbReference type="GO" id="GO:0046872">
    <property type="term" value="F:metal ion binding"/>
    <property type="evidence" value="ECO:0007669"/>
    <property type="project" value="UniProtKB-KW"/>
</dbReference>
<comment type="cofactor">
    <cofactor evidence="1">
        <name>Mn(2+)</name>
        <dbReference type="ChEBI" id="CHEBI:29035"/>
    </cofactor>
</comment>
<evidence type="ECO:0000256" key="7">
    <source>
        <dbReference type="ARBA" id="ARBA00023002"/>
    </source>
</evidence>
<feature type="domain" description="Isopropylmalate dehydrogenase-like" evidence="10">
    <location>
        <begin position="290"/>
        <end position="412"/>
    </location>
</feature>
<evidence type="ECO:0000256" key="1">
    <source>
        <dbReference type="ARBA" id="ARBA00001936"/>
    </source>
</evidence>
<gene>
    <name evidence="11" type="ORF">CQW23_19304</name>
</gene>
<feature type="coiled-coil region" evidence="9">
    <location>
        <begin position="32"/>
        <end position="59"/>
    </location>
</feature>
<keyword evidence="9" id="KW-0175">Coiled coil</keyword>
<dbReference type="EMBL" id="MLFT02000008">
    <property type="protein sequence ID" value="PHT40450.1"/>
    <property type="molecule type" value="Genomic_DNA"/>
</dbReference>
<keyword evidence="4" id="KW-0816">Tricarboxylic acid cycle</keyword>
<evidence type="ECO:0000313" key="12">
    <source>
        <dbReference type="Proteomes" id="UP000224567"/>
    </source>
</evidence>
<evidence type="ECO:0000256" key="6">
    <source>
        <dbReference type="ARBA" id="ARBA00022842"/>
    </source>
</evidence>